<dbReference type="GO" id="GO:0004035">
    <property type="term" value="F:alkaline phosphatase activity"/>
    <property type="evidence" value="ECO:0007669"/>
    <property type="project" value="InterPro"/>
</dbReference>
<dbReference type="STRING" id="679199.HMPREF9332_00476"/>
<dbReference type="eggNOG" id="COG1524">
    <property type="taxonomic scope" value="Bacteria"/>
</dbReference>
<evidence type="ECO:0008006" key="4">
    <source>
        <dbReference type="Google" id="ProtNLM"/>
    </source>
</evidence>
<comment type="caution">
    <text evidence="2">The sequence shown here is derived from an EMBL/GenBank/DDBJ whole genome shotgun (WGS) entry which is preliminary data.</text>
</comment>
<dbReference type="Gene3D" id="3.30.1360.150">
    <property type="match status" value="1"/>
</dbReference>
<dbReference type="HOGENOM" id="CLU_034095_1_0_10"/>
<dbReference type="AlphaFoldDB" id="G5GA75"/>
<dbReference type="Proteomes" id="UP000015993">
    <property type="component" value="Unassembled WGS sequence"/>
</dbReference>
<evidence type="ECO:0000313" key="2">
    <source>
        <dbReference type="EMBL" id="EHG24275.1"/>
    </source>
</evidence>
<feature type="signal peptide" evidence="1">
    <location>
        <begin position="1"/>
        <end position="27"/>
    </location>
</feature>
<dbReference type="OrthoDB" id="9766127at2"/>
<organism evidence="2 3">
    <name type="scientific">Alloprevotella rava F0323</name>
    <dbReference type="NCBI Taxonomy" id="679199"/>
    <lineage>
        <taxon>Bacteria</taxon>
        <taxon>Pseudomonadati</taxon>
        <taxon>Bacteroidota</taxon>
        <taxon>Bacteroidia</taxon>
        <taxon>Bacteroidales</taxon>
        <taxon>Prevotellaceae</taxon>
        <taxon>Alloprevotella</taxon>
    </lineage>
</organism>
<accession>G5GA75</accession>
<protein>
    <recommendedName>
        <fullName evidence="4">Type I phosphodiesterase/nucleotide pyrophosphatase</fullName>
    </recommendedName>
</protein>
<evidence type="ECO:0000313" key="3">
    <source>
        <dbReference type="Proteomes" id="UP000015993"/>
    </source>
</evidence>
<dbReference type="CDD" id="cd16016">
    <property type="entry name" value="AP-SPAP"/>
    <property type="match status" value="1"/>
</dbReference>
<sequence length="525" mass="57845">MTTKQGRFLISLLTAITVLAAAEPAAAGTTVPRLVVNILVDGLRSDYVQAFMPLYGPDGFRRLIGQGLVYSQAENPSAWADHAATAATISTGTPPSDHGIIGLRWTDRKTLRPVSCTGTNDSPQYLSVSTLGDEMKIATNGRALVYSIAPFKECAILTGGHSTDATVWMDARTGRWTTSAYFGTLPSWVRAENNQTLPTLWKPLNELVGNFNYFPSGGMKKPFAHKLTANQLPTSGLVNEMVARLASTAINGSMLGQDEISDLLSLTFYAGGKPSMELQDTYVRLDRSLAELLQAIDRRIGLQNTLIALTSTGTSEEDENEDLRKYSVPTGTFDMKRSASLLNMYLAAVYGQGNYVEACYGRQIYLNRKFIENKQINLGELLERCQDFLLQLDGVKDVYTSLRLIQGAWTPGISKIRNGYNARTSGDILIEVAPGWRYTNTDDQKNQQVRATYIPFPIIFFGYGITREEITTPVTIDYIAPTLSKAIRIRAPNGCKLQPLKKMAINRLSQVNGDKHLVATTHYIL</sequence>
<feature type="chain" id="PRO_5003476856" description="Type I phosphodiesterase/nucleotide pyrophosphatase" evidence="1">
    <location>
        <begin position="28"/>
        <end position="525"/>
    </location>
</feature>
<dbReference type="InterPro" id="IPR026263">
    <property type="entry name" value="Alkaline_phosphatase_prok"/>
</dbReference>
<keyword evidence="3" id="KW-1185">Reference proteome</keyword>
<proteinExistence type="predicted"/>
<dbReference type="PIRSF" id="PIRSF031924">
    <property type="entry name" value="Pi-irrepressible_AP"/>
    <property type="match status" value="1"/>
</dbReference>
<dbReference type="SUPFAM" id="SSF53649">
    <property type="entry name" value="Alkaline phosphatase-like"/>
    <property type="match status" value="1"/>
</dbReference>
<dbReference type="EMBL" id="ACZK01000010">
    <property type="protein sequence ID" value="EHG24275.1"/>
    <property type="molecule type" value="Genomic_DNA"/>
</dbReference>
<gene>
    <name evidence="2" type="ORF">HMPREF9332_00476</name>
</gene>
<dbReference type="InterPro" id="IPR002591">
    <property type="entry name" value="Phosphodiest/P_Trfase"/>
</dbReference>
<dbReference type="Pfam" id="PF01663">
    <property type="entry name" value="Phosphodiest"/>
    <property type="match status" value="1"/>
</dbReference>
<dbReference type="InterPro" id="IPR017850">
    <property type="entry name" value="Alkaline_phosphatase_core_sf"/>
</dbReference>
<keyword evidence="1" id="KW-0732">Signal</keyword>
<dbReference type="RefSeq" id="WP_009346887.1">
    <property type="nucleotide sequence ID" value="NZ_JH376827.1"/>
</dbReference>
<evidence type="ECO:0000256" key="1">
    <source>
        <dbReference type="SAM" id="SignalP"/>
    </source>
</evidence>
<dbReference type="Gene3D" id="3.40.720.10">
    <property type="entry name" value="Alkaline Phosphatase, subunit A"/>
    <property type="match status" value="1"/>
</dbReference>
<reference evidence="2 3" key="1">
    <citation type="submission" date="2011-08" db="EMBL/GenBank/DDBJ databases">
        <title>The Genome Sequence of Prevotella sp. oral taxon 302 str. F0323.</title>
        <authorList>
            <consortium name="The Broad Institute Genome Sequencing Platform"/>
            <person name="Earl A."/>
            <person name="Ward D."/>
            <person name="Feldgarden M."/>
            <person name="Gevers D."/>
            <person name="Izard J."/>
            <person name="Blanton J.M."/>
            <person name="Baranova O.V."/>
            <person name="Tanner A.C."/>
            <person name="Dewhirst F.E."/>
            <person name="Young S.K."/>
            <person name="Zeng Q."/>
            <person name="Gargeya S."/>
            <person name="Fitzgerald M."/>
            <person name="Haas B."/>
            <person name="Abouelleil A."/>
            <person name="Alvarado L."/>
            <person name="Arachchi H.M."/>
            <person name="Berlin A."/>
            <person name="Brown A."/>
            <person name="Chapman S.B."/>
            <person name="Chen Z."/>
            <person name="Dunbar C."/>
            <person name="Freedman E."/>
            <person name="Gearin G."/>
            <person name="Gellesch M."/>
            <person name="Goldberg J."/>
            <person name="Griggs A."/>
            <person name="Gujja S."/>
            <person name="Heiman D."/>
            <person name="Howarth C."/>
            <person name="Larson L."/>
            <person name="Lui A."/>
            <person name="MacDonald P.J.P."/>
            <person name="Montmayeur A."/>
            <person name="Murphy C."/>
            <person name="Neiman D."/>
            <person name="Pearson M."/>
            <person name="Priest M."/>
            <person name="Roberts A."/>
            <person name="Saif S."/>
            <person name="Shea T."/>
            <person name="Shenoy N."/>
            <person name="Sisk P."/>
            <person name="Stolte C."/>
            <person name="Sykes S."/>
            <person name="Wortman J."/>
            <person name="Nusbaum C."/>
            <person name="Birren B."/>
        </authorList>
    </citation>
    <scope>NUCLEOTIDE SEQUENCE [LARGE SCALE GENOMIC DNA]</scope>
    <source>
        <strain evidence="2 3">F0323</strain>
    </source>
</reference>
<name>G5GA75_9BACT</name>